<dbReference type="Proteomes" id="UP000028933">
    <property type="component" value="Chromosome"/>
</dbReference>
<dbReference type="STRING" id="1338011.BD94_3731"/>
<feature type="transmembrane region" description="Helical" evidence="1">
    <location>
        <begin position="126"/>
        <end position="143"/>
    </location>
</feature>
<reference evidence="2" key="2">
    <citation type="journal article" date="2015" name="Genome Biol. Evol.">
        <title>Complete Genome Sequence and Transcriptomic Analysis of the Novel Pathogen Elizabethkingia anophelis in Response to Oxidative Stress.</title>
        <authorList>
            <person name="Li Y."/>
            <person name="Liu Y."/>
            <person name="Chew S.C."/>
            <person name="Tay M."/>
            <person name="Salido M.M."/>
            <person name="Teo J."/>
            <person name="Lauro F.M."/>
            <person name="Givskov M."/>
            <person name="Yang L."/>
        </authorList>
    </citation>
    <scope>NUCLEOTIDE SEQUENCE</scope>
    <source>
        <strain evidence="2">NUHP1</strain>
    </source>
</reference>
<feature type="transmembrane region" description="Helical" evidence="1">
    <location>
        <begin position="6"/>
        <end position="23"/>
    </location>
</feature>
<feature type="transmembrane region" description="Helical" evidence="1">
    <location>
        <begin position="54"/>
        <end position="76"/>
    </location>
</feature>
<sequence>MFKSKLTIYATVGILAYIIADIVHELIGHGGTCLLIGNKITLLTSVYFKSTPSNIFVDIGGPIANLIFAGLTLLILNKATKLFTILLLIHISIYNLFWFVGTILHSSVSKIGDWTFATQELNIGKYQNYLLAITGILLYVFSTQLLSHRLRKVVEENSLTKQDFILPFLFASISAFVAGLFFTSDSLQTGLEGLLEMTASIPILFLRLPYADTNKEYKTDYKLVFAFGILYLLFCLTLGQGINF</sequence>
<keyword evidence="1" id="KW-0472">Membrane</keyword>
<dbReference type="eggNOG" id="ENOG5033CEN">
    <property type="taxonomic scope" value="Bacteria"/>
</dbReference>
<evidence type="ECO:0000256" key="1">
    <source>
        <dbReference type="SAM" id="Phobius"/>
    </source>
</evidence>
<evidence type="ECO:0000313" key="3">
    <source>
        <dbReference type="Proteomes" id="UP000028933"/>
    </source>
</evidence>
<dbReference type="KEGG" id="eao:BD94_3731"/>
<gene>
    <name evidence="2" type="ORF">BD94_3731</name>
</gene>
<name>A0A077EIN4_9FLAO</name>
<reference evidence="2" key="1">
    <citation type="journal article" date="2013" name="Lancet">
        <title>First case of E anophelis outbreak in an intensive-care unit.</title>
        <authorList>
            <person name="Teo J."/>
            <person name="Tan S.Y."/>
            <person name="Tay M."/>
            <person name="Ding Y."/>
            <person name="Kjelleberg S."/>
            <person name="Givskov M."/>
            <person name="Lin R.T."/>
            <person name="Yang L."/>
        </authorList>
    </citation>
    <scope>NUCLEOTIDE SEQUENCE [LARGE SCALE GENOMIC DNA]</scope>
    <source>
        <strain evidence="2">NUHP1</strain>
    </source>
</reference>
<dbReference type="AlphaFoldDB" id="A0A077EIN4"/>
<keyword evidence="1" id="KW-0812">Transmembrane</keyword>
<dbReference type="HOGENOM" id="CLU_1136662_0_0_10"/>
<feature type="transmembrane region" description="Helical" evidence="1">
    <location>
        <begin position="223"/>
        <end position="242"/>
    </location>
</feature>
<organism evidence="2 3">
    <name type="scientific">Elizabethkingia anophelis NUHP1</name>
    <dbReference type="NCBI Taxonomy" id="1338011"/>
    <lineage>
        <taxon>Bacteria</taxon>
        <taxon>Pseudomonadati</taxon>
        <taxon>Bacteroidota</taxon>
        <taxon>Flavobacteriia</taxon>
        <taxon>Flavobacteriales</taxon>
        <taxon>Weeksellaceae</taxon>
        <taxon>Elizabethkingia</taxon>
    </lineage>
</organism>
<dbReference type="EMBL" id="CP007547">
    <property type="protein sequence ID" value="AIL47506.1"/>
    <property type="molecule type" value="Genomic_DNA"/>
</dbReference>
<dbReference type="RefSeq" id="WP_024566462.1">
    <property type="nucleotide sequence ID" value="NZ_CP007547.1"/>
</dbReference>
<feature type="transmembrane region" description="Helical" evidence="1">
    <location>
        <begin position="164"/>
        <end position="182"/>
    </location>
</feature>
<protein>
    <submittedName>
        <fullName evidence="2">Uncharacterized protein</fullName>
    </submittedName>
</protein>
<feature type="transmembrane region" description="Helical" evidence="1">
    <location>
        <begin position="194"/>
        <end position="211"/>
    </location>
</feature>
<evidence type="ECO:0000313" key="2">
    <source>
        <dbReference type="EMBL" id="AIL47506.1"/>
    </source>
</evidence>
<feature type="transmembrane region" description="Helical" evidence="1">
    <location>
        <begin position="83"/>
        <end position="106"/>
    </location>
</feature>
<accession>A0A077EIN4</accession>
<keyword evidence="1" id="KW-1133">Transmembrane helix</keyword>
<proteinExistence type="predicted"/>